<dbReference type="EMBL" id="RXIC02000026">
    <property type="protein sequence ID" value="KAB1202406.1"/>
    <property type="molecule type" value="Genomic_DNA"/>
</dbReference>
<name>A0A6A1UQG7_9ROSI</name>
<organism evidence="2 3">
    <name type="scientific">Morella rubra</name>
    <name type="common">Chinese bayberry</name>
    <dbReference type="NCBI Taxonomy" id="262757"/>
    <lineage>
        <taxon>Eukaryota</taxon>
        <taxon>Viridiplantae</taxon>
        <taxon>Streptophyta</taxon>
        <taxon>Embryophyta</taxon>
        <taxon>Tracheophyta</taxon>
        <taxon>Spermatophyta</taxon>
        <taxon>Magnoliopsida</taxon>
        <taxon>eudicotyledons</taxon>
        <taxon>Gunneridae</taxon>
        <taxon>Pentapetalae</taxon>
        <taxon>rosids</taxon>
        <taxon>fabids</taxon>
        <taxon>Fagales</taxon>
        <taxon>Myricaceae</taxon>
        <taxon>Morella</taxon>
    </lineage>
</organism>
<comment type="caution">
    <text evidence="2">The sequence shown here is derived from an EMBL/GenBank/DDBJ whole genome shotgun (WGS) entry which is preliminary data.</text>
</comment>
<evidence type="ECO:0000313" key="2">
    <source>
        <dbReference type="EMBL" id="KAB1202406.1"/>
    </source>
</evidence>
<reference evidence="2 3" key="1">
    <citation type="journal article" date="2019" name="Plant Biotechnol. J.">
        <title>The red bayberry genome and genetic basis of sex determination.</title>
        <authorList>
            <person name="Jia H.M."/>
            <person name="Jia H.J."/>
            <person name="Cai Q.L."/>
            <person name="Wang Y."/>
            <person name="Zhao H.B."/>
            <person name="Yang W.F."/>
            <person name="Wang G.Y."/>
            <person name="Li Y.H."/>
            <person name="Zhan D.L."/>
            <person name="Shen Y.T."/>
            <person name="Niu Q.F."/>
            <person name="Chang L."/>
            <person name="Qiu J."/>
            <person name="Zhao L."/>
            <person name="Xie H.B."/>
            <person name="Fu W.Y."/>
            <person name="Jin J."/>
            <person name="Li X.W."/>
            <person name="Jiao Y."/>
            <person name="Zhou C.C."/>
            <person name="Tu T."/>
            <person name="Chai C.Y."/>
            <person name="Gao J.L."/>
            <person name="Fan L.J."/>
            <person name="van de Weg E."/>
            <person name="Wang J.Y."/>
            <person name="Gao Z.S."/>
        </authorList>
    </citation>
    <scope>NUCLEOTIDE SEQUENCE [LARGE SCALE GENOMIC DNA]</scope>
    <source>
        <tissue evidence="2">Leaves</tissue>
    </source>
</reference>
<keyword evidence="3" id="KW-1185">Reference proteome</keyword>
<evidence type="ECO:0000256" key="1">
    <source>
        <dbReference type="SAM" id="MobiDB-lite"/>
    </source>
</evidence>
<accession>A0A6A1UQG7</accession>
<evidence type="ECO:0000313" key="3">
    <source>
        <dbReference type="Proteomes" id="UP000516437"/>
    </source>
</evidence>
<dbReference type="AlphaFoldDB" id="A0A6A1UQG7"/>
<gene>
    <name evidence="2" type="ORF">CJ030_MR8G004399</name>
</gene>
<feature type="region of interest" description="Disordered" evidence="1">
    <location>
        <begin position="51"/>
        <end position="72"/>
    </location>
</feature>
<sequence>MRCVSDSFHDSRGVVIAASETRKGVMSTLNKFTLSRSTGQKGALTRRFARREANAAEEATRPSTDRSKPLKREMKYLQEEMKELWIAFEGECTFSFLHDKVVVAHMKNVSDTLEGIKKTLDDFKTDADP</sequence>
<dbReference type="Proteomes" id="UP000516437">
    <property type="component" value="Chromosome 8"/>
</dbReference>
<dbReference type="OrthoDB" id="5989141at2759"/>
<protein>
    <submittedName>
        <fullName evidence="2">Uncharacterized protein</fullName>
    </submittedName>
</protein>
<proteinExistence type="predicted"/>